<feature type="transmembrane region" description="Helical" evidence="2">
    <location>
        <begin position="131"/>
        <end position="153"/>
    </location>
</feature>
<keyword evidence="2" id="KW-0472">Membrane</keyword>
<dbReference type="OrthoDB" id="20273at2759"/>
<organism evidence="3 4">
    <name type="scientific">Acaromyces ingoldii</name>
    <dbReference type="NCBI Taxonomy" id="215250"/>
    <lineage>
        <taxon>Eukaryota</taxon>
        <taxon>Fungi</taxon>
        <taxon>Dikarya</taxon>
        <taxon>Basidiomycota</taxon>
        <taxon>Ustilaginomycotina</taxon>
        <taxon>Exobasidiomycetes</taxon>
        <taxon>Exobasidiales</taxon>
        <taxon>Cryptobasidiaceae</taxon>
        <taxon>Acaromyces</taxon>
    </lineage>
</organism>
<sequence length="327" mass="35372">MSYPFAGNHYAQQSAQANPYGGTSAAYFHSEPAHDGPSYEYEPSMVARDAARRDASTVDADRSPVIEDEKYASRDELGSQPPPMLASNLGNNDPYAKESYGVPYAGNSIWRPEDKRVMAARSTPVKILRSLCCVLVHTAIVIISIVCLVVIFARPLNVGIKNVVTPTADSVAVTGTTLSINGSVDFIVSNPNSISAKLGHLTAKIYESADKSQDIGRGEITNQKIEAHQNTTVHFPYQIRYDPSKDSSKEILKDLATKCVGNQDLDLTLNIDASLTILSVPIPINFAHDISFPCPIDASVLQQIGGGDLLQVASGLGRRWLHALDDF</sequence>
<dbReference type="InParanoid" id="A0A316YIC1"/>
<accession>A0A316YIC1</accession>
<dbReference type="RefSeq" id="XP_025376119.1">
    <property type="nucleotide sequence ID" value="XM_025521952.1"/>
</dbReference>
<protein>
    <recommendedName>
        <fullName evidence="5">Late embryogenesis abundant protein LEA-2 subgroup domain-containing protein</fullName>
    </recommendedName>
</protein>
<gene>
    <name evidence="3" type="ORF">FA10DRAFT_267543</name>
</gene>
<feature type="region of interest" description="Disordered" evidence="1">
    <location>
        <begin position="15"/>
        <end position="87"/>
    </location>
</feature>
<dbReference type="GeneID" id="37043868"/>
<keyword evidence="4" id="KW-1185">Reference proteome</keyword>
<evidence type="ECO:0000313" key="4">
    <source>
        <dbReference type="Proteomes" id="UP000245768"/>
    </source>
</evidence>
<dbReference type="AlphaFoldDB" id="A0A316YIC1"/>
<name>A0A316YIC1_9BASI</name>
<keyword evidence="2" id="KW-0812">Transmembrane</keyword>
<evidence type="ECO:0000256" key="2">
    <source>
        <dbReference type="SAM" id="Phobius"/>
    </source>
</evidence>
<feature type="compositionally biased region" description="Basic and acidic residues" evidence="1">
    <location>
        <begin position="49"/>
        <end position="77"/>
    </location>
</feature>
<dbReference type="EMBL" id="KZ819637">
    <property type="protein sequence ID" value="PWN88921.1"/>
    <property type="molecule type" value="Genomic_DNA"/>
</dbReference>
<keyword evidence="2" id="KW-1133">Transmembrane helix</keyword>
<evidence type="ECO:0008006" key="5">
    <source>
        <dbReference type="Google" id="ProtNLM"/>
    </source>
</evidence>
<proteinExistence type="predicted"/>
<dbReference type="Proteomes" id="UP000245768">
    <property type="component" value="Unassembled WGS sequence"/>
</dbReference>
<reference evidence="3" key="1">
    <citation type="journal article" date="2018" name="Mol. Biol. Evol.">
        <title>Broad Genomic Sampling Reveals a Smut Pathogenic Ancestry of the Fungal Clade Ustilaginomycotina.</title>
        <authorList>
            <person name="Kijpornyongpan T."/>
            <person name="Mondo S.J."/>
            <person name="Barry K."/>
            <person name="Sandor L."/>
            <person name="Lee J."/>
            <person name="Lipzen A."/>
            <person name="Pangilinan J."/>
            <person name="LaButti K."/>
            <person name="Hainaut M."/>
            <person name="Henrissat B."/>
            <person name="Grigoriev I.V."/>
            <person name="Spatafora J.W."/>
            <person name="Aime M.C."/>
        </authorList>
    </citation>
    <scope>NUCLEOTIDE SEQUENCE [LARGE SCALE GENOMIC DNA]</scope>
    <source>
        <strain evidence="3">MCA 4198</strain>
    </source>
</reference>
<dbReference type="SUPFAM" id="SSF117070">
    <property type="entry name" value="LEA14-like"/>
    <property type="match status" value="1"/>
</dbReference>
<dbReference type="STRING" id="215250.A0A316YIC1"/>
<evidence type="ECO:0000313" key="3">
    <source>
        <dbReference type="EMBL" id="PWN88921.1"/>
    </source>
</evidence>
<dbReference type="Gene3D" id="2.60.40.1820">
    <property type="match status" value="1"/>
</dbReference>
<evidence type="ECO:0000256" key="1">
    <source>
        <dbReference type="SAM" id="MobiDB-lite"/>
    </source>
</evidence>